<sequence>MKIISGKIAKAQKVVIYGPEGIGKSTLASQFPKPLFIDTEGSTNNMDLQRLETPSSLEMLLQQIEWVKQNKPCQTLVIDTADWTERLVIQYVCDRGNKDSITKFGYGEGYIQLEEKFGKLLNLLSDLIEIGINVVVTAHAKLTKFEQPDEMGAYDRYELKLGNKTTAKTASLLKEWADMVLFCNYKTLVVATDDKGTKFKGQGGKRVMYTTHHPAWDAKNRHNLPEELDMDYKEIAFIFENVPVQETSVEVPVANTPDTKPKEETKPVKEPEEEKPKQESLDFNTIPKDADETIVYPPEEEKSATPVAFQLPKSIPKNLRDLMEGGLVSEEEIQKVVAQRGYFPIDTPIQNYPEDFVNGVLVGAWKQVYKMIQDLRATYNTPFN</sequence>
<dbReference type="EMBL" id="JAMZFW010000049">
    <property type="protein sequence ID" value="MCP1103755.1"/>
    <property type="molecule type" value="Genomic_DNA"/>
</dbReference>
<evidence type="ECO:0000313" key="2">
    <source>
        <dbReference type="EMBL" id="MCP1103755.1"/>
    </source>
</evidence>
<accession>A0ABT1ED59</accession>
<name>A0ABT1ED59_9FIRM</name>
<dbReference type="Pfam" id="PF13479">
    <property type="entry name" value="AAA_24"/>
    <property type="match status" value="1"/>
</dbReference>
<dbReference type="RefSeq" id="WP_262067521.1">
    <property type="nucleotide sequence ID" value="NZ_JAMXOD010000049.1"/>
</dbReference>
<feature type="compositionally biased region" description="Basic and acidic residues" evidence="1">
    <location>
        <begin position="259"/>
        <end position="280"/>
    </location>
</feature>
<dbReference type="InterPro" id="IPR027417">
    <property type="entry name" value="P-loop_NTPase"/>
</dbReference>
<dbReference type="GO" id="GO:0005524">
    <property type="term" value="F:ATP binding"/>
    <property type="evidence" value="ECO:0007669"/>
    <property type="project" value="UniProtKB-KW"/>
</dbReference>
<reference evidence="2 3" key="1">
    <citation type="journal article" date="2022" name="Genome Biol. Evol.">
        <title>Host diet, physiology and behaviors set the stage for Lachnospiraceae cladogenesis.</title>
        <authorList>
            <person name="Vera-Ponce De Leon A."/>
            <person name="Schneider M."/>
            <person name="Jahnes B.C."/>
            <person name="Sadowski V."/>
            <person name="Camuy-Velez L.A."/>
            <person name="Duan J."/>
            <person name="Sabree Z.L."/>
        </authorList>
    </citation>
    <scope>NUCLEOTIDE SEQUENCE [LARGE SCALE GENOMIC DNA]</scope>
    <source>
        <strain evidence="2 3">PAL113</strain>
    </source>
</reference>
<feature type="region of interest" description="Disordered" evidence="1">
    <location>
        <begin position="249"/>
        <end position="281"/>
    </location>
</feature>
<dbReference type="SUPFAM" id="SSF52540">
    <property type="entry name" value="P-loop containing nucleoside triphosphate hydrolases"/>
    <property type="match status" value="1"/>
</dbReference>
<gene>
    <name evidence="2" type="ORF">NK125_15260</name>
</gene>
<dbReference type="Proteomes" id="UP001523566">
    <property type="component" value="Unassembled WGS sequence"/>
</dbReference>
<protein>
    <submittedName>
        <fullName evidence="2">ATP-binding protein</fullName>
    </submittedName>
</protein>
<organism evidence="2 3">
    <name type="scientific">Aequitasia blattaphilus</name>
    <dbReference type="NCBI Taxonomy" id="2949332"/>
    <lineage>
        <taxon>Bacteria</taxon>
        <taxon>Bacillati</taxon>
        <taxon>Bacillota</taxon>
        <taxon>Clostridia</taxon>
        <taxon>Lachnospirales</taxon>
        <taxon>Lachnospiraceae</taxon>
        <taxon>Aequitasia</taxon>
    </lineage>
</organism>
<keyword evidence="2" id="KW-0067">ATP-binding</keyword>
<dbReference type="Gene3D" id="3.40.50.300">
    <property type="entry name" value="P-loop containing nucleotide triphosphate hydrolases"/>
    <property type="match status" value="1"/>
</dbReference>
<keyword evidence="2" id="KW-0547">Nucleotide-binding</keyword>
<evidence type="ECO:0000256" key="1">
    <source>
        <dbReference type="SAM" id="MobiDB-lite"/>
    </source>
</evidence>
<proteinExistence type="predicted"/>
<keyword evidence="3" id="KW-1185">Reference proteome</keyword>
<comment type="caution">
    <text evidence="2">The sequence shown here is derived from an EMBL/GenBank/DDBJ whole genome shotgun (WGS) entry which is preliminary data.</text>
</comment>
<evidence type="ECO:0000313" key="3">
    <source>
        <dbReference type="Proteomes" id="UP001523566"/>
    </source>
</evidence>